<dbReference type="SUPFAM" id="SSF52540">
    <property type="entry name" value="P-loop containing nucleoside triphosphate hydrolases"/>
    <property type="match status" value="2"/>
</dbReference>
<dbReference type="FunFam" id="3.40.50.300:FF:002145">
    <property type="entry name" value="ABC transporter (MsbA subfamily)"/>
    <property type="match status" value="1"/>
</dbReference>
<dbReference type="InterPro" id="IPR003593">
    <property type="entry name" value="AAA+_ATPase"/>
</dbReference>
<accession>A0AAV2ZCH0</accession>
<organism evidence="15 16">
    <name type="scientific">Lagenidium giganteum</name>
    <dbReference type="NCBI Taxonomy" id="4803"/>
    <lineage>
        <taxon>Eukaryota</taxon>
        <taxon>Sar</taxon>
        <taxon>Stramenopiles</taxon>
        <taxon>Oomycota</taxon>
        <taxon>Peronosporomycetes</taxon>
        <taxon>Pythiales</taxon>
        <taxon>Pythiaceae</taxon>
    </lineage>
</organism>
<keyword evidence="7" id="KW-0547">Nucleotide-binding</keyword>
<comment type="subcellular location">
    <subcellularLocation>
        <location evidence="2">Cell membrane</location>
        <topology evidence="2">Multi-pass membrane protein</topology>
    </subcellularLocation>
    <subcellularLocation>
        <location evidence="1">Vacuole membrane</location>
        <topology evidence="1">Multi-pass membrane protein</topology>
    </subcellularLocation>
</comment>
<evidence type="ECO:0000256" key="8">
    <source>
        <dbReference type="ARBA" id="ARBA00022840"/>
    </source>
</evidence>
<evidence type="ECO:0000256" key="6">
    <source>
        <dbReference type="ARBA" id="ARBA00022737"/>
    </source>
</evidence>
<dbReference type="Pfam" id="PF00005">
    <property type="entry name" value="ABC_tran"/>
    <property type="match status" value="2"/>
</dbReference>
<dbReference type="CDD" id="cd03244">
    <property type="entry name" value="ABCC_MRP_domain2"/>
    <property type="match status" value="1"/>
</dbReference>
<dbReference type="InterPro" id="IPR050173">
    <property type="entry name" value="ABC_transporter_C-like"/>
</dbReference>
<keyword evidence="9 12" id="KW-1133">Transmembrane helix</keyword>
<feature type="transmembrane region" description="Helical" evidence="12">
    <location>
        <begin position="709"/>
        <end position="728"/>
    </location>
</feature>
<evidence type="ECO:0000256" key="4">
    <source>
        <dbReference type="ARBA" id="ARBA00022475"/>
    </source>
</evidence>
<keyword evidence="4" id="KW-1003">Cell membrane</keyword>
<evidence type="ECO:0000256" key="10">
    <source>
        <dbReference type="ARBA" id="ARBA00023136"/>
    </source>
</evidence>
<keyword evidence="8" id="KW-0067">ATP-binding</keyword>
<evidence type="ECO:0000256" key="5">
    <source>
        <dbReference type="ARBA" id="ARBA00022692"/>
    </source>
</evidence>
<dbReference type="Proteomes" id="UP001146120">
    <property type="component" value="Unassembled WGS sequence"/>
</dbReference>
<evidence type="ECO:0000259" key="13">
    <source>
        <dbReference type="PROSITE" id="PS50893"/>
    </source>
</evidence>
<dbReference type="PANTHER" id="PTHR24223">
    <property type="entry name" value="ATP-BINDING CASSETTE SUB-FAMILY C"/>
    <property type="match status" value="1"/>
</dbReference>
<dbReference type="GO" id="GO:0016887">
    <property type="term" value="F:ATP hydrolysis activity"/>
    <property type="evidence" value="ECO:0007669"/>
    <property type="project" value="InterPro"/>
</dbReference>
<dbReference type="InterPro" id="IPR036640">
    <property type="entry name" value="ABC1_TM_sf"/>
</dbReference>
<dbReference type="InterPro" id="IPR003439">
    <property type="entry name" value="ABC_transporter-like_ATP-bd"/>
</dbReference>
<reference evidence="15" key="2">
    <citation type="journal article" date="2023" name="Microbiol Resour">
        <title>Decontamination and Annotation of the Draft Genome Sequence of the Oomycete Lagenidium giganteum ARSEF 373.</title>
        <authorList>
            <person name="Morgan W.R."/>
            <person name="Tartar A."/>
        </authorList>
    </citation>
    <scope>NUCLEOTIDE SEQUENCE</scope>
    <source>
        <strain evidence="15">ARSEF 373</strain>
    </source>
</reference>
<sequence>MAPPEHPPLLTRAALPVEDTCSWFDRLTFRFYPKLLTPAARAKGCRLQSLDDFSALPQTWQTHQGRDAFVDALQSSLGLFEAIWKTDRRALLQAVKWGVVEAVAKALAVLQLIAIVWMAAEVPRPSVSAVAWHVGALQLTRAVAAAAQTQTSFTITSVALRVTNQLRTLALECVMQRTPLPVEMVGSRPGLDASLTPSATAAHAVLRSHIRLAESTVSFLHFIPGLVEGITSWVLLERLVGSHVGTVTFVVSVLLNVAISQMEARSTYFVGRWRQAHDHTIQCLHDYFCWFLPVKLFAWENKLLARVRAARAEEDLARRTSVVQLVAMTYLNSAFHEALVGVLLAGLLSFGVELSVIKMFTTAILVNIVRYSVPAIILILVHVADQGHSFSRVLFHVLLRHTENVKQSKEMPNAVDQHAVMDASAIEQIQFQNVMVSSRNQPLLINVTATILPGELVVVHGPTGAGKSLLLRMVTREVTPQHGSVVVPAQYRSIAYCAQESWLQAMSIRDNILFGAPYCEAKYRCVLEACALVKDLQAFVDGDRTMVERRGLNLSGGQQARIALARACYADADLYLIDCTLDAVDPQVQSHVLKQCVCRLLGYKTVVLVAQNPEVLSTKFADRVLEVKDMAVSETECNGKQQGKLIRRVKYLADSQSESRKREHSGSGLALWSAVRVNARETIFDTTKDPDALEARSGENAVEDILKQVNLRSAFVFTFFATLAAILHVSKDLWFGFSVVSSSSPQAAWIYCVMIASYYGVLVLLSLIVGKLLFAFSNTLMDEVATAIVHASPTFFRSVPLGELLCRFRTDMTGVDLDVHFAVLVVCTGMTGLVAIAVVLCSVLGVAAVLMICLTAFKCLLFATDTTERDIAKITNVIESQEDEYIDELLGGVGTICALGDGYRLRFVQQLQAIRDKSAKVVYFTNAYSCAGILRDEFLHIIMLLVLIWAISNTDLSTNALGLVCYYIVFMPRQVMLLAIGYVGCFTRLNSVDRIRHLHVLALRHQTPIQSDSAPADWPKTGTVVFERVCFQYGTHTMKPLMGLQHVSFSIRSGEKIGVVGRSGSGKSTIAMALFRIYELTSGRILIDDLDTRLVPLHDLRRSIGIIPQSPVFYKCSVRAYLDPFDEYGDAALWTSLKKVGLTGSQHNRVQSLEDNLAHDGSNWSMGQRQLLSMARTLLKPTRILVLDEAFSSLEQSRDDALLQLVSSEFAQSTVFLITHRMDQLLHFDRIVVMDEGRAVEVGTVHELVANPNSVFFDFLETCQLTL</sequence>
<evidence type="ECO:0008006" key="17">
    <source>
        <dbReference type="Google" id="ProtNLM"/>
    </source>
</evidence>
<dbReference type="GO" id="GO:0005886">
    <property type="term" value="C:plasma membrane"/>
    <property type="evidence" value="ECO:0007669"/>
    <property type="project" value="UniProtKB-SubCell"/>
</dbReference>
<dbReference type="PROSITE" id="PS50893">
    <property type="entry name" value="ABC_TRANSPORTER_2"/>
    <property type="match status" value="2"/>
</dbReference>
<feature type="domain" description="ABC transporter" evidence="13">
    <location>
        <begin position="429"/>
        <end position="654"/>
    </location>
</feature>
<dbReference type="Gene3D" id="1.20.1560.10">
    <property type="entry name" value="ABC transporter type 1, transmembrane domain"/>
    <property type="match status" value="2"/>
</dbReference>
<evidence type="ECO:0000256" key="9">
    <source>
        <dbReference type="ARBA" id="ARBA00022989"/>
    </source>
</evidence>
<feature type="transmembrane region" description="Helical" evidence="12">
    <location>
        <begin position="844"/>
        <end position="863"/>
    </location>
</feature>
<dbReference type="EMBL" id="DAKRPA010000022">
    <property type="protein sequence ID" value="DBA03169.1"/>
    <property type="molecule type" value="Genomic_DNA"/>
</dbReference>
<dbReference type="PROSITE" id="PS50929">
    <property type="entry name" value="ABC_TM1F"/>
    <property type="match status" value="1"/>
</dbReference>
<gene>
    <name evidence="15" type="ORF">N0F65_003889</name>
</gene>
<feature type="domain" description="ABC transporter" evidence="13">
    <location>
        <begin position="1024"/>
        <end position="1261"/>
    </location>
</feature>
<keyword evidence="16" id="KW-1185">Reference proteome</keyword>
<feature type="transmembrane region" description="Helical" evidence="12">
    <location>
        <begin position="363"/>
        <end position="384"/>
    </location>
</feature>
<feature type="transmembrane region" description="Helical" evidence="12">
    <location>
        <begin position="338"/>
        <end position="357"/>
    </location>
</feature>
<dbReference type="GO" id="GO:0005524">
    <property type="term" value="F:ATP binding"/>
    <property type="evidence" value="ECO:0007669"/>
    <property type="project" value="UniProtKB-KW"/>
</dbReference>
<feature type="transmembrane region" description="Helical" evidence="12">
    <location>
        <begin position="242"/>
        <end position="259"/>
    </location>
</feature>
<reference evidence="15" key="1">
    <citation type="submission" date="2022-11" db="EMBL/GenBank/DDBJ databases">
        <authorList>
            <person name="Morgan W.R."/>
            <person name="Tartar A."/>
        </authorList>
    </citation>
    <scope>NUCLEOTIDE SEQUENCE</scope>
    <source>
        <strain evidence="15">ARSEF 373</strain>
    </source>
</reference>
<feature type="transmembrane region" description="Helical" evidence="12">
    <location>
        <begin position="748"/>
        <end position="774"/>
    </location>
</feature>
<keyword evidence="10 12" id="KW-0472">Membrane</keyword>
<dbReference type="InterPro" id="IPR011527">
    <property type="entry name" value="ABC1_TM_dom"/>
</dbReference>
<keyword evidence="5 12" id="KW-0812">Transmembrane</keyword>
<evidence type="ECO:0000256" key="1">
    <source>
        <dbReference type="ARBA" id="ARBA00004128"/>
    </source>
</evidence>
<dbReference type="SUPFAM" id="SSF90123">
    <property type="entry name" value="ABC transporter transmembrane region"/>
    <property type="match status" value="2"/>
</dbReference>
<evidence type="ECO:0000313" key="15">
    <source>
        <dbReference type="EMBL" id="DBA03169.1"/>
    </source>
</evidence>
<feature type="domain" description="ABC transmembrane type-1" evidence="14">
    <location>
        <begin position="715"/>
        <end position="857"/>
    </location>
</feature>
<keyword evidence="3" id="KW-0813">Transport</keyword>
<evidence type="ECO:0000256" key="7">
    <source>
        <dbReference type="ARBA" id="ARBA00022741"/>
    </source>
</evidence>
<dbReference type="PANTHER" id="PTHR24223:SF443">
    <property type="entry name" value="MULTIDRUG-RESISTANCE LIKE PROTEIN 1, ISOFORM I"/>
    <property type="match status" value="1"/>
</dbReference>
<evidence type="ECO:0000313" key="16">
    <source>
        <dbReference type="Proteomes" id="UP001146120"/>
    </source>
</evidence>
<keyword evidence="6" id="KW-0677">Repeat</keyword>
<dbReference type="InterPro" id="IPR027417">
    <property type="entry name" value="P-loop_NTPase"/>
</dbReference>
<comment type="caution">
    <text evidence="15">The sequence shown here is derived from an EMBL/GenBank/DDBJ whole genome shotgun (WGS) entry which is preliminary data.</text>
</comment>
<dbReference type="AlphaFoldDB" id="A0AAV2ZCH0"/>
<keyword evidence="11" id="KW-0325">Glycoprotein</keyword>
<name>A0AAV2ZCH0_9STRA</name>
<dbReference type="GO" id="GO:0005774">
    <property type="term" value="C:vacuolar membrane"/>
    <property type="evidence" value="ECO:0007669"/>
    <property type="project" value="UniProtKB-SubCell"/>
</dbReference>
<feature type="transmembrane region" description="Helical" evidence="12">
    <location>
        <begin position="960"/>
        <end position="986"/>
    </location>
</feature>
<proteinExistence type="predicted"/>
<dbReference type="Gene3D" id="3.40.50.300">
    <property type="entry name" value="P-loop containing nucleotide triphosphate hydrolases"/>
    <property type="match status" value="2"/>
</dbReference>
<protein>
    <recommendedName>
        <fullName evidence="17">ABC transporter</fullName>
    </recommendedName>
</protein>
<evidence type="ECO:0000256" key="3">
    <source>
        <dbReference type="ARBA" id="ARBA00022448"/>
    </source>
</evidence>
<dbReference type="SMART" id="SM00382">
    <property type="entry name" value="AAA"/>
    <property type="match status" value="2"/>
</dbReference>
<feature type="transmembrane region" description="Helical" evidence="12">
    <location>
        <begin position="938"/>
        <end position="954"/>
    </location>
</feature>
<dbReference type="GO" id="GO:0140359">
    <property type="term" value="F:ABC-type transporter activity"/>
    <property type="evidence" value="ECO:0007669"/>
    <property type="project" value="InterPro"/>
</dbReference>
<evidence type="ECO:0000256" key="2">
    <source>
        <dbReference type="ARBA" id="ARBA00004651"/>
    </source>
</evidence>
<evidence type="ECO:0000256" key="11">
    <source>
        <dbReference type="ARBA" id="ARBA00023180"/>
    </source>
</evidence>
<feature type="transmembrane region" description="Helical" evidence="12">
    <location>
        <begin position="817"/>
        <end position="838"/>
    </location>
</feature>
<evidence type="ECO:0000259" key="14">
    <source>
        <dbReference type="PROSITE" id="PS50929"/>
    </source>
</evidence>
<evidence type="ECO:0000256" key="12">
    <source>
        <dbReference type="SAM" id="Phobius"/>
    </source>
</evidence>